<dbReference type="GO" id="GO:0031297">
    <property type="term" value="P:replication fork processing"/>
    <property type="evidence" value="ECO:0007669"/>
    <property type="project" value="TreeGrafter"/>
</dbReference>
<keyword evidence="15" id="KW-1185">Reference proteome</keyword>
<protein>
    <submittedName>
        <fullName evidence="14">Uncharacterized protein</fullName>
    </submittedName>
</protein>
<evidence type="ECO:0000256" key="5">
    <source>
        <dbReference type="ARBA" id="ARBA00022759"/>
    </source>
</evidence>
<evidence type="ECO:0000256" key="7">
    <source>
        <dbReference type="ARBA" id="ARBA00022801"/>
    </source>
</evidence>
<comment type="cofactor">
    <cofactor evidence="1">
        <name>Mg(2+)</name>
        <dbReference type="ChEBI" id="CHEBI:18420"/>
    </cofactor>
</comment>
<evidence type="ECO:0000256" key="10">
    <source>
        <dbReference type="ARBA" id="ARBA00023204"/>
    </source>
</evidence>
<evidence type="ECO:0000256" key="13">
    <source>
        <dbReference type="SAM" id="MobiDB-lite"/>
    </source>
</evidence>
<keyword evidence="11" id="KW-0539">Nucleus</keyword>
<keyword evidence="4" id="KW-0479">Metal-binding</keyword>
<keyword evidence="5" id="KW-0255">Endonuclease</keyword>
<evidence type="ECO:0000256" key="6">
    <source>
        <dbReference type="ARBA" id="ARBA00022763"/>
    </source>
</evidence>
<evidence type="ECO:0000256" key="3">
    <source>
        <dbReference type="ARBA" id="ARBA00022722"/>
    </source>
</evidence>
<evidence type="ECO:0000256" key="9">
    <source>
        <dbReference type="ARBA" id="ARBA00023172"/>
    </source>
</evidence>
<dbReference type="GO" id="GO:0031573">
    <property type="term" value="P:mitotic intra-S DNA damage checkpoint signaling"/>
    <property type="evidence" value="ECO:0007669"/>
    <property type="project" value="TreeGrafter"/>
</dbReference>
<dbReference type="GO" id="GO:0006302">
    <property type="term" value="P:double-strand break repair"/>
    <property type="evidence" value="ECO:0007669"/>
    <property type="project" value="TreeGrafter"/>
</dbReference>
<dbReference type="InParanoid" id="A0A1Y2BJB2"/>
<feature type="region of interest" description="Disordered" evidence="13">
    <location>
        <begin position="82"/>
        <end position="101"/>
    </location>
</feature>
<keyword evidence="10" id="KW-0234">DNA repair</keyword>
<dbReference type="GO" id="GO:0048476">
    <property type="term" value="C:Holliday junction resolvase complex"/>
    <property type="evidence" value="ECO:0007669"/>
    <property type="project" value="InterPro"/>
</dbReference>
<comment type="caution">
    <text evidence="14">The sequence shown here is derived from an EMBL/GenBank/DDBJ whole genome shotgun (WGS) entry which is preliminary data.</text>
</comment>
<feature type="region of interest" description="Disordered" evidence="13">
    <location>
        <begin position="125"/>
        <end position="193"/>
    </location>
</feature>
<evidence type="ECO:0000256" key="11">
    <source>
        <dbReference type="ARBA" id="ARBA00023242"/>
    </source>
</evidence>
<evidence type="ECO:0000256" key="12">
    <source>
        <dbReference type="ARBA" id="ARBA00023254"/>
    </source>
</evidence>
<evidence type="ECO:0000256" key="8">
    <source>
        <dbReference type="ARBA" id="ARBA00022842"/>
    </source>
</evidence>
<dbReference type="STRING" id="71784.A0A1Y2BJB2"/>
<evidence type="ECO:0000256" key="1">
    <source>
        <dbReference type="ARBA" id="ARBA00001946"/>
    </source>
</evidence>
<sequence length="557" mass="60660">MGIVADVVVISDAESDDVAFLGAGPSKRPVPRLTSTTTAICIDSSSSDGEDGGLVSLADLIAPSRSRTALSPVKLIDVSRSIDNGKSKGKGKERAQVTQSYQSYTRPFGSILDVLDGLDDEDARTPSLEEEDVPLSIVKRRSHGAVPSGQAGNRKKRKSTQDPNVDLGPRESHSSAQLSKEEKEALKAKEKAEKQLAKATAKAAKEAEESYQKKLAEVNKLRTSKNDVMRELVLYLSHDLSLPTSPIAGALPELTTRLTDNLSSLQFLSAEDSHVPGLIKLKRHVKARWDSVGRRYIPLDDPVWEWEPVIMVVVAAEEVVDKIAHDAEAMLPAWIRDIRLTLGLKPSDLVVVLVRGLGKYYAKTKALENREFTAAARAGIDGAVTARVADSQPTINVRPSKATIEQCLVELQIAEEVHIVHVEKTEDVEDWLWNLSADIALRPYKLLAKSHLNFAPPDKPRKAASPTDALEMMLQEVQGITPSAASGIAAQYPNFAELMRAFERAERKGGAERGEGLLADCEIKNLKNGTASGRKLNKALAKRVYHVFRGEDSLALA</sequence>
<evidence type="ECO:0000256" key="2">
    <source>
        <dbReference type="ARBA" id="ARBA00004123"/>
    </source>
</evidence>
<dbReference type="GO" id="GO:0000712">
    <property type="term" value="P:resolution of meiotic recombination intermediates"/>
    <property type="evidence" value="ECO:0007669"/>
    <property type="project" value="TreeGrafter"/>
</dbReference>
<keyword evidence="3" id="KW-0540">Nuclease</keyword>
<reference evidence="14 15" key="1">
    <citation type="submission" date="2016-07" db="EMBL/GenBank/DDBJ databases">
        <title>Pervasive Adenine N6-methylation of Active Genes in Fungi.</title>
        <authorList>
            <consortium name="DOE Joint Genome Institute"/>
            <person name="Mondo S.J."/>
            <person name="Dannebaum R.O."/>
            <person name="Kuo R.C."/>
            <person name="Labutti K."/>
            <person name="Haridas S."/>
            <person name="Kuo A."/>
            <person name="Salamov A."/>
            <person name="Ahrendt S.R."/>
            <person name="Lipzen A."/>
            <person name="Sullivan W."/>
            <person name="Andreopoulos W.B."/>
            <person name="Clum A."/>
            <person name="Lindquist E."/>
            <person name="Daum C."/>
            <person name="Ramamoorthy G.K."/>
            <person name="Gryganskyi A."/>
            <person name="Culley D."/>
            <person name="Magnuson J.K."/>
            <person name="James T.Y."/>
            <person name="O'Malley M.A."/>
            <person name="Stajich J.E."/>
            <person name="Spatafora J.W."/>
            <person name="Visel A."/>
            <person name="Grigoriev I.V."/>
        </authorList>
    </citation>
    <scope>NUCLEOTIDE SEQUENCE [LARGE SCALE GENOMIC DNA]</scope>
    <source>
        <strain evidence="14 15">68-887.2</strain>
    </source>
</reference>
<dbReference type="Gene3D" id="1.10.150.670">
    <property type="entry name" value="Crossover junction endonuclease EME1, DNA-binding domain"/>
    <property type="match status" value="1"/>
</dbReference>
<evidence type="ECO:0000313" key="15">
    <source>
        <dbReference type="Proteomes" id="UP000193986"/>
    </source>
</evidence>
<gene>
    <name evidence="14" type="ORF">BCR39DRAFT_516748</name>
</gene>
<name>A0A1Y2BJB2_9TREE</name>
<keyword evidence="6" id="KW-0227">DNA damage</keyword>
<dbReference type="Gene3D" id="3.40.50.10130">
    <property type="match status" value="1"/>
</dbReference>
<feature type="compositionally biased region" description="Basic and acidic residues" evidence="13">
    <location>
        <begin position="83"/>
        <end position="95"/>
    </location>
</feature>
<dbReference type="GO" id="GO:0005634">
    <property type="term" value="C:nucleus"/>
    <property type="evidence" value="ECO:0007669"/>
    <property type="project" value="UniProtKB-SubCell"/>
</dbReference>
<dbReference type="EMBL" id="MCFC01000003">
    <property type="protein sequence ID" value="ORY34205.1"/>
    <property type="molecule type" value="Genomic_DNA"/>
</dbReference>
<dbReference type="AlphaFoldDB" id="A0A1Y2BJB2"/>
<dbReference type="PANTHER" id="PTHR21077">
    <property type="entry name" value="EME1 PROTEIN"/>
    <property type="match status" value="1"/>
</dbReference>
<dbReference type="PANTHER" id="PTHR21077:SF5">
    <property type="entry name" value="CROSSOVER JUNCTION ENDONUCLEASE MMS4"/>
    <property type="match status" value="1"/>
</dbReference>
<dbReference type="FunCoup" id="A0A1Y2BJB2">
    <property type="interactions" value="16"/>
</dbReference>
<dbReference type="InterPro" id="IPR042530">
    <property type="entry name" value="EME1/EME2_C"/>
</dbReference>
<dbReference type="InterPro" id="IPR033310">
    <property type="entry name" value="Mms4/EME1/EME2"/>
</dbReference>
<dbReference type="Proteomes" id="UP000193986">
    <property type="component" value="Unassembled WGS sequence"/>
</dbReference>
<dbReference type="Pfam" id="PF21292">
    <property type="entry name" value="EME1-MUS81_C"/>
    <property type="match status" value="1"/>
</dbReference>
<dbReference type="OrthoDB" id="343092at2759"/>
<proteinExistence type="predicted"/>
<comment type="subcellular location">
    <subcellularLocation>
        <location evidence="2">Nucleus</location>
    </subcellularLocation>
</comment>
<accession>A0A1Y2BJB2</accession>
<evidence type="ECO:0000313" key="14">
    <source>
        <dbReference type="EMBL" id="ORY34205.1"/>
    </source>
</evidence>
<keyword evidence="8" id="KW-0460">Magnesium</keyword>
<dbReference type="FunFam" id="1.10.150.670:FF:000004">
    <property type="entry name" value="Crossover junction endonuclease EME1"/>
    <property type="match status" value="1"/>
</dbReference>
<dbReference type="GO" id="GO:0008821">
    <property type="term" value="F:crossover junction DNA endonuclease activity"/>
    <property type="evidence" value="ECO:0007669"/>
    <property type="project" value="TreeGrafter"/>
</dbReference>
<dbReference type="GO" id="GO:0046872">
    <property type="term" value="F:metal ion binding"/>
    <property type="evidence" value="ECO:0007669"/>
    <property type="project" value="UniProtKB-KW"/>
</dbReference>
<keyword evidence="7" id="KW-0378">Hydrolase</keyword>
<evidence type="ECO:0000256" key="4">
    <source>
        <dbReference type="ARBA" id="ARBA00022723"/>
    </source>
</evidence>
<keyword evidence="9" id="KW-0233">DNA recombination</keyword>
<organism evidence="14 15">
    <name type="scientific">Naematelia encephala</name>
    <dbReference type="NCBI Taxonomy" id="71784"/>
    <lineage>
        <taxon>Eukaryota</taxon>
        <taxon>Fungi</taxon>
        <taxon>Dikarya</taxon>
        <taxon>Basidiomycota</taxon>
        <taxon>Agaricomycotina</taxon>
        <taxon>Tremellomycetes</taxon>
        <taxon>Tremellales</taxon>
        <taxon>Naemateliaceae</taxon>
        <taxon>Naematelia</taxon>
    </lineage>
</organism>
<feature type="compositionally biased region" description="Basic and acidic residues" evidence="13">
    <location>
        <begin position="168"/>
        <end position="193"/>
    </location>
</feature>
<keyword evidence="12" id="KW-0469">Meiosis</keyword>